<dbReference type="AlphaFoldDB" id="A0A6P1T5L9"/>
<dbReference type="GO" id="GO:0009051">
    <property type="term" value="P:pentose-phosphate shunt, oxidative branch"/>
    <property type="evidence" value="ECO:0007669"/>
    <property type="project" value="TreeGrafter"/>
</dbReference>
<feature type="domain" description="Glucose-6-phosphate dehydrogenase NAD-binding" evidence="8">
    <location>
        <begin position="14"/>
        <end position="187"/>
    </location>
</feature>
<evidence type="ECO:0000256" key="7">
    <source>
        <dbReference type="HAMAP-Rule" id="MF_00966"/>
    </source>
</evidence>
<feature type="binding site" evidence="7">
    <location>
        <begin position="17"/>
        <end position="24"/>
    </location>
    <ligand>
        <name>NADP(+)</name>
        <dbReference type="ChEBI" id="CHEBI:58349"/>
    </ligand>
</feature>
<comment type="similarity">
    <text evidence="2 7">Belongs to the glucose-6-phosphate dehydrogenase family.</text>
</comment>
<accession>A0A6P1T5L9</accession>
<keyword evidence="3 7" id="KW-0313">Glucose metabolism</keyword>
<dbReference type="NCBIfam" id="TIGR00871">
    <property type="entry name" value="zwf"/>
    <property type="match status" value="1"/>
</dbReference>
<dbReference type="PRINTS" id="PR00079">
    <property type="entry name" value="G6PDHDRGNASE"/>
</dbReference>
<dbReference type="InterPro" id="IPR022675">
    <property type="entry name" value="G6P_DH_C"/>
</dbReference>
<dbReference type="GO" id="GO:0005829">
    <property type="term" value="C:cytosol"/>
    <property type="evidence" value="ECO:0007669"/>
    <property type="project" value="TreeGrafter"/>
</dbReference>
<feature type="binding site" evidence="7">
    <location>
        <position position="51"/>
    </location>
    <ligand>
        <name>NADP(+)</name>
        <dbReference type="ChEBI" id="CHEBI:58349"/>
    </ligand>
</feature>
<dbReference type="GO" id="GO:0050661">
    <property type="term" value="F:NADP binding"/>
    <property type="evidence" value="ECO:0007669"/>
    <property type="project" value="UniProtKB-UniRule"/>
</dbReference>
<dbReference type="Gene3D" id="3.30.360.10">
    <property type="entry name" value="Dihydrodipicolinate Reductase, domain 2"/>
    <property type="match status" value="1"/>
</dbReference>
<evidence type="ECO:0000256" key="1">
    <source>
        <dbReference type="ARBA" id="ARBA00004937"/>
    </source>
</evidence>
<dbReference type="KEGG" id="amaq:GO499_17025"/>
<dbReference type="HAMAP" id="MF_00966">
    <property type="entry name" value="G6PD"/>
    <property type="match status" value="1"/>
</dbReference>
<dbReference type="PANTHER" id="PTHR23429">
    <property type="entry name" value="GLUCOSE-6-PHOSPHATE 1-DEHYDROGENASE G6PD"/>
    <property type="match status" value="1"/>
</dbReference>
<reference evidence="10 11" key="1">
    <citation type="submission" date="2019-12" db="EMBL/GenBank/DDBJ databases">
        <title>Complete genome sequence of Algicella marina strain 9Alg 56(T) isolated from the red alga Tichocarpus crinitus.</title>
        <authorList>
            <person name="Kim S.-G."/>
            <person name="Nedashkovskaya O.I."/>
        </authorList>
    </citation>
    <scope>NUCLEOTIDE SEQUENCE [LARGE SCALE GENOMIC DNA]</scope>
    <source>
        <strain evidence="10 11">9Alg 56</strain>
    </source>
</reference>
<sequence length="483" mass="54008">MVARIIPVETFDLVIFGGTGDLARRKILPSLFHRMVVGQMPTDARIIGAARGKMTRKAFQEFVEESLEEFIDESERKPEDVKTFVGQLDYVALDALGEGGWEELGKKLRKDVVRAFYLSVGPSLFGGIAERLKKTGLATPKSRIVVEKPLGHDLESAQKLNAQLSASFKENQIYRIDHYLGKETVQNLMALRFANALFEPLWSAQHVDHVQITVAENIGVEGRGGYYDKSGAMRDMIQNHLMQLLCLTAMEPPARFEPNAVRDEKLKVIRALDPVPAADTVRGQYRANGEDGSYLDHVENPDSTTESYVAIKTQISNWRWAGTPFYLRTGKKLRGRLSEIAIIFKDVPHSIFPEVDEKRGNALIIRLQPDEGITLRMTIKDPGPGGMRLKEVPLDMTFADALGPNAEVADAYERLIMDVIRGNQTLFMRGDEVEAAWEWTDAILAAWEKGGKKPQAYDAGGSGPEDSLALMHRDGRRWREIAS</sequence>
<dbReference type="UniPathway" id="UPA00115">
    <property type="reaction ID" value="UER00408"/>
</dbReference>
<evidence type="ECO:0000256" key="5">
    <source>
        <dbReference type="ARBA" id="ARBA00023002"/>
    </source>
</evidence>
<proteinExistence type="inferred from homology"/>
<feature type="binding site" evidence="7">
    <location>
        <position position="331"/>
    </location>
    <ligand>
        <name>substrate</name>
    </ligand>
</feature>
<dbReference type="GO" id="GO:0004345">
    <property type="term" value="F:glucose-6-phosphate dehydrogenase activity"/>
    <property type="evidence" value="ECO:0007669"/>
    <property type="project" value="UniProtKB-UniRule"/>
</dbReference>
<keyword evidence="4 7" id="KW-0521">NADP</keyword>
<dbReference type="EMBL" id="CP046620">
    <property type="protein sequence ID" value="QHQ36756.1"/>
    <property type="molecule type" value="Genomic_DNA"/>
</dbReference>
<comment type="pathway">
    <text evidence="1 7">Carbohydrate degradation; pentose phosphate pathway; D-ribulose 5-phosphate from D-glucose 6-phosphate (oxidative stage): step 1/3.</text>
</comment>
<feature type="domain" description="Glucose-6-phosphate dehydrogenase C-terminal" evidence="9">
    <location>
        <begin position="189"/>
        <end position="479"/>
    </location>
</feature>
<dbReference type="Proteomes" id="UP000464495">
    <property type="component" value="Chromosome"/>
</dbReference>
<feature type="binding site" evidence="7">
    <location>
        <position position="148"/>
    </location>
    <ligand>
        <name>NADP(+)</name>
        <dbReference type="ChEBI" id="CHEBI:58349"/>
    </ligand>
</feature>
<dbReference type="GO" id="GO:0006006">
    <property type="term" value="P:glucose metabolic process"/>
    <property type="evidence" value="ECO:0007669"/>
    <property type="project" value="UniProtKB-KW"/>
</dbReference>
<dbReference type="SUPFAM" id="SSF55347">
    <property type="entry name" value="Glyceraldehyde-3-phosphate dehydrogenase-like, C-terminal domain"/>
    <property type="match status" value="1"/>
</dbReference>
<protein>
    <recommendedName>
        <fullName evidence="7">Glucose-6-phosphate 1-dehydrogenase</fullName>
        <shortName evidence="7">G6PD</shortName>
        <ecNumber evidence="7">1.1.1.49</ecNumber>
    </recommendedName>
</protein>
<evidence type="ECO:0000256" key="6">
    <source>
        <dbReference type="ARBA" id="ARBA00023277"/>
    </source>
</evidence>
<evidence type="ECO:0000313" key="11">
    <source>
        <dbReference type="Proteomes" id="UP000464495"/>
    </source>
</evidence>
<dbReference type="Gene3D" id="3.40.50.720">
    <property type="entry name" value="NAD(P)-binding Rossmann-like Domain"/>
    <property type="match status" value="1"/>
</dbReference>
<organism evidence="10 11">
    <name type="scientific">Algicella marina</name>
    <dbReference type="NCBI Taxonomy" id="2683284"/>
    <lineage>
        <taxon>Bacteria</taxon>
        <taxon>Pseudomonadati</taxon>
        <taxon>Pseudomonadota</taxon>
        <taxon>Alphaproteobacteria</taxon>
        <taxon>Rhodobacterales</taxon>
        <taxon>Paracoccaceae</taxon>
        <taxon>Algicella</taxon>
    </lineage>
</organism>
<comment type="caution">
    <text evidence="7">Lacks conserved residue(s) required for the propagation of feature annotation.</text>
</comment>
<dbReference type="InterPro" id="IPR022674">
    <property type="entry name" value="G6P_DH_NAD-bd"/>
</dbReference>
<evidence type="ECO:0000259" key="8">
    <source>
        <dbReference type="Pfam" id="PF00479"/>
    </source>
</evidence>
<dbReference type="EC" id="1.1.1.49" evidence="7"/>
<dbReference type="InterPro" id="IPR001282">
    <property type="entry name" value="G6P_DH"/>
</dbReference>
<evidence type="ECO:0000256" key="4">
    <source>
        <dbReference type="ARBA" id="ARBA00022857"/>
    </source>
</evidence>
<name>A0A6P1T5L9_9RHOB</name>
<feature type="active site" description="Proton acceptor" evidence="7">
    <location>
        <position position="240"/>
    </location>
</feature>
<dbReference type="Pfam" id="PF02781">
    <property type="entry name" value="G6PD_C"/>
    <property type="match status" value="1"/>
</dbReference>
<keyword evidence="11" id="KW-1185">Reference proteome</keyword>
<dbReference type="Pfam" id="PF00479">
    <property type="entry name" value="G6PD_N"/>
    <property type="match status" value="1"/>
</dbReference>
<dbReference type="SUPFAM" id="SSF51735">
    <property type="entry name" value="NAD(P)-binding Rossmann-fold domains"/>
    <property type="match status" value="1"/>
</dbReference>
<dbReference type="PANTHER" id="PTHR23429:SF0">
    <property type="entry name" value="GLUCOSE-6-PHOSPHATE 1-DEHYDROGENASE"/>
    <property type="match status" value="1"/>
</dbReference>
<comment type="function">
    <text evidence="7">Catalyzes the oxidation of glucose 6-phosphate to 6-phosphogluconolactone.</text>
</comment>
<gene>
    <name evidence="7 10" type="primary">zwf</name>
    <name evidence="10" type="ORF">GO499_17025</name>
</gene>
<dbReference type="PIRSF" id="PIRSF000110">
    <property type="entry name" value="G6PD"/>
    <property type="match status" value="1"/>
</dbReference>
<dbReference type="InterPro" id="IPR036291">
    <property type="entry name" value="NAD(P)-bd_dom_sf"/>
</dbReference>
<feature type="binding site" evidence="7">
    <location>
        <position position="178"/>
    </location>
    <ligand>
        <name>substrate</name>
    </ligand>
</feature>
<feature type="binding site" evidence="7">
    <location>
        <position position="182"/>
    </location>
    <ligand>
        <name>substrate</name>
    </ligand>
</feature>
<keyword evidence="5 7" id="KW-0560">Oxidoreductase</keyword>
<evidence type="ECO:0000259" key="9">
    <source>
        <dbReference type="Pfam" id="PF02781"/>
    </source>
</evidence>
<feature type="binding site" evidence="7">
    <location>
        <position position="216"/>
    </location>
    <ligand>
        <name>substrate</name>
    </ligand>
</feature>
<feature type="binding site" evidence="7">
    <location>
        <position position="235"/>
    </location>
    <ligand>
        <name>substrate</name>
    </ligand>
</feature>
<keyword evidence="6 7" id="KW-0119">Carbohydrate metabolism</keyword>
<comment type="catalytic activity">
    <reaction evidence="7">
        <text>D-glucose 6-phosphate + NADP(+) = 6-phospho-D-glucono-1,5-lactone + NADPH + H(+)</text>
        <dbReference type="Rhea" id="RHEA:15841"/>
        <dbReference type="ChEBI" id="CHEBI:15378"/>
        <dbReference type="ChEBI" id="CHEBI:57783"/>
        <dbReference type="ChEBI" id="CHEBI:57955"/>
        <dbReference type="ChEBI" id="CHEBI:58349"/>
        <dbReference type="ChEBI" id="CHEBI:61548"/>
        <dbReference type="EC" id="1.1.1.49"/>
    </reaction>
</comment>
<dbReference type="PROSITE" id="PS00069">
    <property type="entry name" value="G6P_DEHYDROGENASE"/>
    <property type="match status" value="1"/>
</dbReference>
<evidence type="ECO:0000256" key="2">
    <source>
        <dbReference type="ARBA" id="ARBA00009975"/>
    </source>
</evidence>
<evidence type="ECO:0000256" key="3">
    <source>
        <dbReference type="ARBA" id="ARBA00022526"/>
    </source>
</evidence>
<evidence type="ECO:0000313" key="10">
    <source>
        <dbReference type="EMBL" id="QHQ36756.1"/>
    </source>
</evidence>
<dbReference type="InterPro" id="IPR019796">
    <property type="entry name" value="G6P_DH_AS"/>
</dbReference>
<dbReference type="RefSeq" id="WP_161863300.1">
    <property type="nucleotide sequence ID" value="NZ_CP046620.1"/>
</dbReference>